<dbReference type="EMBL" id="LGTL01000027">
    <property type="protein sequence ID" value="KPA74911.1"/>
    <property type="molecule type" value="Genomic_DNA"/>
</dbReference>
<dbReference type="VEuPathDB" id="TriTrypDB:LpyrH10_27_0580"/>
<dbReference type="OrthoDB" id="243757at2759"/>
<dbReference type="EMBL" id="LGTL01000027">
    <property type="protein sequence ID" value="KPA74912.1"/>
    <property type="molecule type" value="Genomic_DNA"/>
</dbReference>
<comment type="caution">
    <text evidence="5">The sequence shown here is derived from an EMBL/GenBank/DDBJ whole genome shotgun (WGS) entry which is preliminary data.</text>
</comment>
<dbReference type="InterPro" id="IPR029044">
    <property type="entry name" value="Nucleotide-diphossugar_trans"/>
</dbReference>
<evidence type="ECO:0000256" key="2">
    <source>
        <dbReference type="ARBA" id="ARBA00022679"/>
    </source>
</evidence>
<dbReference type="RefSeq" id="XP_015653350.1">
    <property type="nucleotide sequence ID" value="XM_015808065.1"/>
</dbReference>
<dbReference type="PANTHER" id="PTHR31121:SF6">
    <property type="entry name" value="ALPHA-1,2 MANNOSYLTRANSFERASE KTR1"/>
    <property type="match status" value="1"/>
</dbReference>
<evidence type="ECO:0000256" key="1">
    <source>
        <dbReference type="ARBA" id="ARBA00007677"/>
    </source>
</evidence>
<keyword evidence="2 5" id="KW-0808">Transferase</keyword>
<feature type="region of interest" description="Disordered" evidence="3">
    <location>
        <begin position="152"/>
        <end position="173"/>
    </location>
</feature>
<dbReference type="OMA" id="SEIRIPC"/>
<keyword evidence="6" id="KW-1185">Reference proteome</keyword>
<dbReference type="RefSeq" id="XP_015653346.1">
    <property type="nucleotide sequence ID" value="XM_015808061.1"/>
</dbReference>
<comment type="similarity">
    <text evidence="1">Belongs to the glycosyltransferase 15 family.</text>
</comment>
<dbReference type="RefSeq" id="XP_015653347.1">
    <property type="nucleotide sequence ID" value="XM_015808062.1"/>
</dbReference>
<feature type="region of interest" description="Disordered" evidence="3">
    <location>
        <begin position="852"/>
        <end position="875"/>
    </location>
</feature>
<evidence type="ECO:0000313" key="5">
    <source>
        <dbReference type="EMBL" id="KPA74912.1"/>
    </source>
</evidence>
<dbReference type="GO" id="GO:0000026">
    <property type="term" value="F:alpha-1,2-mannosyltransferase activity"/>
    <property type="evidence" value="ECO:0007669"/>
    <property type="project" value="TreeGrafter"/>
</dbReference>
<evidence type="ECO:0000313" key="4">
    <source>
        <dbReference type="EMBL" id="KPA74907.1"/>
    </source>
</evidence>
<gene>
    <name evidence="4" type="ORF">ABB37_08903</name>
    <name evidence="5" type="ORF">ABB37_08906</name>
</gene>
<dbReference type="RefSeq" id="XP_015653351.1">
    <property type="nucleotide sequence ID" value="XM_015808066.1"/>
</dbReference>
<dbReference type="EMBL" id="LGTL01000027">
    <property type="protein sequence ID" value="KPA74908.1"/>
    <property type="molecule type" value="Genomic_DNA"/>
</dbReference>
<feature type="compositionally biased region" description="Pro residues" evidence="3">
    <location>
        <begin position="157"/>
        <end position="166"/>
    </location>
</feature>
<dbReference type="PANTHER" id="PTHR31121">
    <property type="entry name" value="ALPHA-1,2 MANNOSYLTRANSFERASE KTR1"/>
    <property type="match status" value="1"/>
</dbReference>
<dbReference type="GO" id="GO:0016020">
    <property type="term" value="C:membrane"/>
    <property type="evidence" value="ECO:0007669"/>
    <property type="project" value="InterPro"/>
</dbReference>
<dbReference type="GO" id="GO:0006487">
    <property type="term" value="P:protein N-linked glycosylation"/>
    <property type="evidence" value="ECO:0007669"/>
    <property type="project" value="TreeGrafter"/>
</dbReference>
<feature type="region of interest" description="Disordered" evidence="3">
    <location>
        <begin position="976"/>
        <end position="995"/>
    </location>
</feature>
<dbReference type="Gene3D" id="3.90.550.10">
    <property type="entry name" value="Spore Coat Polysaccharide Biosynthesis Protein SpsA, Chain A"/>
    <property type="match status" value="2"/>
</dbReference>
<dbReference type="GeneID" id="26909186"/>
<feature type="region of interest" description="Disordered" evidence="3">
    <location>
        <begin position="1"/>
        <end position="58"/>
    </location>
</feature>
<dbReference type="EMBL" id="LGTL01000027">
    <property type="protein sequence ID" value="KPA74907.1"/>
    <property type="molecule type" value="Genomic_DNA"/>
</dbReference>
<dbReference type="VEuPathDB" id="TriTrypDB:LpyrH10_27_0610"/>
<feature type="compositionally biased region" description="Basic and acidic residues" evidence="3">
    <location>
        <begin position="41"/>
        <end position="58"/>
    </location>
</feature>
<name>A0A0N0DRN8_LEPPY</name>
<accession>A0A0N0DRN8</accession>
<organism evidence="5 6">
    <name type="scientific">Leptomonas pyrrhocoris</name>
    <name type="common">Firebug parasite</name>
    <dbReference type="NCBI Taxonomy" id="157538"/>
    <lineage>
        <taxon>Eukaryota</taxon>
        <taxon>Discoba</taxon>
        <taxon>Euglenozoa</taxon>
        <taxon>Kinetoplastea</taxon>
        <taxon>Metakinetoplastina</taxon>
        <taxon>Trypanosomatida</taxon>
        <taxon>Trypanosomatidae</taxon>
        <taxon>Leishmaniinae</taxon>
        <taxon>Leptomonas</taxon>
    </lineage>
</organism>
<sequence>MKPAKVNMHGALPSNAEDVPDNDATLLRRLSCDNGSNEAENSSKAEIADVPTEHDGTERDAYRSLLPVTCLQLLRTVTHRWCPSWLLSTGTAAAQSVSKAHHRCCSDLSQLPPNKTRMRRRHLGVLLGSCACAVRATKLGCLRLLHCVRHGCRSPRPSSPEPPQPRAPRRSDPVHRCRRRAAFAASGSFLLLCLAALVDLIWVANTLSNDPYTALRIELRVAYPAKVADDVVRIVKRRESGPLGHTPAVGVFSTRAQTIHAYVEERTVSLLASLYAQRHPNEMRAARARVASLQGKMDCPTPPMLGEYAPRRIDSLISDAMLSRIARDGVAVGACTLEVASSALLRCTHGVPTLAAPRHDAGASPSTTDAIFDSLWAAFANASRAAPTPPGCLARRQNRMPCADVGTAADSRPAMTVGVPPDERSRVRFLYEHGRVGVDGGAVAELYYDYTPGLPAEAREWRVQTLRMGRATDADRFHAHARAQEERFRRTTPRGAVDPASPPSAVILFLAGAAERGPRRRNEFMLHALPLLEKHLLQIYPHYPVHVFYEMKMPSPAWSLTDVYRHSDVYTILHSWQPPDATAPTQATQHVRIPPPPPVLVDAADKLRVLRAQQAAARSWFEDVASRVPSAPYVTFENVGPLFSTLPCGVTEDDVSVWAKGRSSRYGHRRGYRQMCRFWAQLVWRLPSLRISTGSAEGLREVAALPPWRFRYAYYLRLDTDSFLHRPVACDPFATMMAQRCAYGYNAIVLDEKFVTEHLGSAIAEWIGNRTSIGGVERALAGVNATGGAGEVRGWGRLGDPAASSMVTLVSAAAREELPPLPPTWPWPNVFPEHSSAALSAAEKDVLRTQFFTEEPPDGRRAASGPLRAEESPVSASYTPLPAGFATQSTYNRRMYFNNFELGTFALKAHPLYTSLVDFVDNRDYDDVTGPAREAASFDYTLKLLRPDDAEGVVVGGNASVYATPVYLLLRASESASPGAPATNGSSSPCLGRRLNGRVGADPDMKLKARDIDRDWRSGYFQHRWGDAPVHSVGVEAVMQREGWAACAFASDFGLYQHGQFRPASARV</sequence>
<dbReference type="GeneID" id="26909189"/>
<evidence type="ECO:0000256" key="3">
    <source>
        <dbReference type="SAM" id="MobiDB-lite"/>
    </source>
</evidence>
<evidence type="ECO:0000313" key="6">
    <source>
        <dbReference type="Proteomes" id="UP000037923"/>
    </source>
</evidence>
<dbReference type="InterPro" id="IPR002685">
    <property type="entry name" value="Glyco_trans_15"/>
</dbReference>
<protein>
    <submittedName>
        <fullName evidence="5">Putative glycosyltransferase family 15</fullName>
    </submittedName>
</protein>
<dbReference type="SUPFAM" id="SSF53448">
    <property type="entry name" value="Nucleotide-diphospho-sugar transferases"/>
    <property type="match status" value="1"/>
</dbReference>
<dbReference type="GO" id="GO:0005794">
    <property type="term" value="C:Golgi apparatus"/>
    <property type="evidence" value="ECO:0007669"/>
    <property type="project" value="TreeGrafter"/>
</dbReference>
<proteinExistence type="inferred from homology"/>
<dbReference type="GO" id="GO:0000032">
    <property type="term" value="P:cell wall mannoprotein biosynthetic process"/>
    <property type="evidence" value="ECO:0007669"/>
    <property type="project" value="TreeGrafter"/>
</dbReference>
<dbReference type="AlphaFoldDB" id="A0A0N0DRN8"/>
<dbReference type="Proteomes" id="UP000037923">
    <property type="component" value="Unassembled WGS sequence"/>
</dbReference>
<reference evidence="5 6" key="1">
    <citation type="submission" date="2015-07" db="EMBL/GenBank/DDBJ databases">
        <title>High-quality genome of monoxenous trypanosomatid Leptomonas pyrrhocoris.</title>
        <authorList>
            <person name="Flegontov P."/>
            <person name="Butenko A."/>
            <person name="Firsov S."/>
            <person name="Vlcek C."/>
            <person name="Logacheva M.D."/>
            <person name="Field M."/>
            <person name="Filatov D."/>
            <person name="Flegontova O."/>
            <person name="Gerasimov E."/>
            <person name="Jackson A.P."/>
            <person name="Kelly S."/>
            <person name="Opperdoes F."/>
            <person name="O'Reilly A."/>
            <person name="Votypka J."/>
            <person name="Yurchenko V."/>
            <person name="Lukes J."/>
        </authorList>
    </citation>
    <scope>NUCLEOTIDE SEQUENCE [LARGE SCALE GENOMIC DNA]</scope>
    <source>
        <strain evidence="5">H10</strain>
    </source>
</reference>